<dbReference type="EMBL" id="JABBJJ010000068">
    <property type="protein sequence ID" value="NMO16440.1"/>
    <property type="molecule type" value="Genomic_DNA"/>
</dbReference>
<dbReference type="PANTHER" id="PTHR32332:SF20">
    <property type="entry name" value="2-NITROPROPANE DIOXYGENASE-LIKE PROTEIN"/>
    <property type="match status" value="1"/>
</dbReference>
<gene>
    <name evidence="5" type="ORF">HG543_16480</name>
</gene>
<keyword evidence="3" id="KW-0560">Oxidoreductase</keyword>
<proteinExistence type="predicted"/>
<organism evidence="5 6">
    <name type="scientific">Pyxidicoccus fallax</name>
    <dbReference type="NCBI Taxonomy" id="394095"/>
    <lineage>
        <taxon>Bacteria</taxon>
        <taxon>Pseudomonadati</taxon>
        <taxon>Myxococcota</taxon>
        <taxon>Myxococcia</taxon>
        <taxon>Myxococcales</taxon>
        <taxon>Cystobacterineae</taxon>
        <taxon>Myxococcaceae</taxon>
        <taxon>Pyxidicoccus</taxon>
    </lineage>
</organism>
<accession>A0A848LBM1</accession>
<dbReference type="GO" id="GO:0018580">
    <property type="term" value="F:nitronate monooxygenase activity"/>
    <property type="evidence" value="ECO:0007669"/>
    <property type="project" value="InterPro"/>
</dbReference>
<dbReference type="PANTHER" id="PTHR32332">
    <property type="entry name" value="2-NITROPROPANE DIOXYGENASE"/>
    <property type="match status" value="1"/>
</dbReference>
<keyword evidence="1" id="KW-0285">Flavoprotein</keyword>
<feature type="region of interest" description="Disordered" evidence="4">
    <location>
        <begin position="1"/>
        <end position="44"/>
    </location>
</feature>
<dbReference type="AlphaFoldDB" id="A0A848LBM1"/>
<evidence type="ECO:0000256" key="2">
    <source>
        <dbReference type="ARBA" id="ARBA00022643"/>
    </source>
</evidence>
<protein>
    <submittedName>
        <fullName evidence="5">Nitronate monooxygenase</fullName>
    </submittedName>
</protein>
<sequence length="408" mass="42787">MNGKNDGRSPPPSRGTGPTAGPPGGEDEDEGAASEVDGADAPRRPIYVLEGNTLHTRLTRELGLHYPFVNAGMAFVALPPLVIAVSEAGGLGMLGAAPEPPPFLQARIQAIRAGTKRPFGVNLIVASGGGQDFTTRAHIDVCIAEKVPVVSFHWGTPPADWVKALKAAGTRVWMQVHSVEAAREALAWGADGLIAQGRQAAGHNRSAVSTLKLVREVRALAPEVTLLAAGGIADGPSAARALFRGADGVWVGTRMVASVEAHAHPGYKQRVAEGDAGDSDVTTLFGPEWPGQPMRVLRNRVVREWAGREARVPSPPPAPERIGTARLFPGLPGGDAPYAMPKFCSFPPTADTEGDLEEMAMPASGASMARIESVLPAGQIVVEMMERAHRVLANPIGLDAEAEEDDRG</sequence>
<dbReference type="InterPro" id="IPR004136">
    <property type="entry name" value="NMO"/>
</dbReference>
<name>A0A848LBM1_9BACT</name>
<comment type="caution">
    <text evidence="5">The sequence shown here is derived from an EMBL/GenBank/DDBJ whole genome shotgun (WGS) entry which is preliminary data.</text>
</comment>
<dbReference type="CDD" id="cd04730">
    <property type="entry name" value="NPD_like"/>
    <property type="match status" value="1"/>
</dbReference>
<dbReference type="Pfam" id="PF03060">
    <property type="entry name" value="NMO"/>
    <property type="match status" value="1"/>
</dbReference>
<dbReference type="InterPro" id="IPR013785">
    <property type="entry name" value="Aldolase_TIM"/>
</dbReference>
<evidence type="ECO:0000256" key="3">
    <source>
        <dbReference type="ARBA" id="ARBA00023002"/>
    </source>
</evidence>
<dbReference type="Proteomes" id="UP000518300">
    <property type="component" value="Unassembled WGS sequence"/>
</dbReference>
<keyword evidence="6" id="KW-1185">Reference proteome</keyword>
<reference evidence="5 6" key="1">
    <citation type="submission" date="2020-04" db="EMBL/GenBank/DDBJ databases">
        <title>Draft genome of Pyxidicoccus fallax type strain.</title>
        <authorList>
            <person name="Whitworth D.E."/>
        </authorList>
    </citation>
    <scope>NUCLEOTIDE SEQUENCE [LARGE SCALE GENOMIC DNA]</scope>
    <source>
        <strain evidence="5 6">DSM 14698</strain>
    </source>
</reference>
<evidence type="ECO:0000313" key="5">
    <source>
        <dbReference type="EMBL" id="NMO16440.1"/>
    </source>
</evidence>
<evidence type="ECO:0000313" key="6">
    <source>
        <dbReference type="Proteomes" id="UP000518300"/>
    </source>
</evidence>
<evidence type="ECO:0000256" key="4">
    <source>
        <dbReference type="SAM" id="MobiDB-lite"/>
    </source>
</evidence>
<dbReference type="RefSeq" id="WP_169345731.1">
    <property type="nucleotide sequence ID" value="NZ_JABBJJ010000068.1"/>
</dbReference>
<keyword evidence="5" id="KW-0503">Monooxygenase</keyword>
<dbReference type="SUPFAM" id="SSF51412">
    <property type="entry name" value="Inosine monophosphate dehydrogenase (IMPDH)"/>
    <property type="match status" value="1"/>
</dbReference>
<keyword evidence="2" id="KW-0288">FMN</keyword>
<dbReference type="Gene3D" id="3.20.20.70">
    <property type="entry name" value="Aldolase class I"/>
    <property type="match status" value="1"/>
</dbReference>
<evidence type="ECO:0000256" key="1">
    <source>
        <dbReference type="ARBA" id="ARBA00022630"/>
    </source>
</evidence>